<organism evidence="1 2">
    <name type="scientific">Pandoraea terrigena</name>
    <dbReference type="NCBI Taxonomy" id="2508292"/>
    <lineage>
        <taxon>Bacteria</taxon>
        <taxon>Pseudomonadati</taxon>
        <taxon>Pseudomonadota</taxon>
        <taxon>Betaproteobacteria</taxon>
        <taxon>Burkholderiales</taxon>
        <taxon>Burkholderiaceae</taxon>
        <taxon>Pandoraea</taxon>
    </lineage>
</organism>
<evidence type="ECO:0000313" key="2">
    <source>
        <dbReference type="Proteomes" id="UP000334380"/>
    </source>
</evidence>
<reference evidence="1 2" key="1">
    <citation type="submission" date="2019-08" db="EMBL/GenBank/DDBJ databases">
        <authorList>
            <person name="Peeters C."/>
        </authorList>
    </citation>
    <scope>NUCLEOTIDE SEQUENCE [LARGE SCALE GENOMIC DNA]</scope>
    <source>
        <strain evidence="1 2">LMG 31013</strain>
    </source>
</reference>
<protein>
    <recommendedName>
        <fullName evidence="3">DUF1330 domain-containing protein</fullName>
    </recommendedName>
</protein>
<proteinExistence type="predicted"/>
<evidence type="ECO:0008006" key="3">
    <source>
        <dbReference type="Google" id="ProtNLM"/>
    </source>
</evidence>
<dbReference type="RefSeq" id="WP_150613953.1">
    <property type="nucleotide sequence ID" value="NZ_CABPRU010000008.1"/>
</dbReference>
<dbReference type="Proteomes" id="UP000334380">
    <property type="component" value="Unassembled WGS sequence"/>
</dbReference>
<dbReference type="PANTHER" id="PTHR40257:SF1">
    <property type="entry name" value="DUF1330 DOMAIN-CONTAINING PROTEIN"/>
    <property type="match status" value="1"/>
</dbReference>
<dbReference type="SUPFAM" id="SSF54909">
    <property type="entry name" value="Dimeric alpha+beta barrel"/>
    <property type="match status" value="1"/>
</dbReference>
<dbReference type="InterPro" id="IPR011008">
    <property type="entry name" value="Dimeric_a/b-barrel"/>
</dbReference>
<dbReference type="OrthoDB" id="8909581at2"/>
<dbReference type="AlphaFoldDB" id="A0A5E4WR50"/>
<accession>A0A5E4WR50</accession>
<keyword evidence="2" id="KW-1185">Reference proteome</keyword>
<evidence type="ECO:0000313" key="1">
    <source>
        <dbReference type="EMBL" id="VVE26074.1"/>
    </source>
</evidence>
<sequence length="153" mass="16788">MSRTNASAYREPTQDAGRQFVQRDFTGRVVMLNLLRFRDIADYSGYPELAPAEMISGAQAFDRYIQHTLPLLRKTGGDILFLGEGGSFLIGPVEESWDLAMLVRQASVASFLSFASHPGYLAGLGHRTAAVKDSRLLPLSEMPLPMVAETAQP</sequence>
<name>A0A5E4WR50_9BURK</name>
<dbReference type="EMBL" id="CABPRU010000008">
    <property type="protein sequence ID" value="VVE26074.1"/>
    <property type="molecule type" value="Genomic_DNA"/>
</dbReference>
<dbReference type="Gene3D" id="3.30.70.100">
    <property type="match status" value="1"/>
</dbReference>
<dbReference type="PANTHER" id="PTHR40257">
    <property type="match status" value="1"/>
</dbReference>
<gene>
    <name evidence="1" type="ORF">PTE31013_03421</name>
</gene>